<comment type="caution">
    <text evidence="5">Lacks conserved residue(s) required for the propagation of feature annotation.</text>
</comment>
<dbReference type="SUPFAM" id="SSF49417">
    <property type="entry name" value="p53-like transcription factors"/>
    <property type="match status" value="1"/>
</dbReference>
<evidence type="ECO:0000256" key="1">
    <source>
        <dbReference type="ARBA" id="ARBA00023015"/>
    </source>
</evidence>
<evidence type="ECO:0000256" key="3">
    <source>
        <dbReference type="ARBA" id="ARBA00023163"/>
    </source>
</evidence>
<keyword evidence="2 5" id="KW-0238">DNA-binding</keyword>
<dbReference type="Gene3D" id="2.60.40.820">
    <property type="entry name" value="Transcription factor, T-box"/>
    <property type="match status" value="1"/>
</dbReference>
<proteinExistence type="predicted"/>
<dbReference type="GO" id="GO:0005634">
    <property type="term" value="C:nucleus"/>
    <property type="evidence" value="ECO:0007669"/>
    <property type="project" value="UniProtKB-SubCell"/>
</dbReference>
<dbReference type="Pfam" id="PF00907">
    <property type="entry name" value="T-box"/>
    <property type="match status" value="1"/>
</dbReference>
<keyword evidence="1" id="KW-0805">Transcription regulation</keyword>
<dbReference type="InterPro" id="IPR036960">
    <property type="entry name" value="T-box_sf"/>
</dbReference>
<dbReference type="GO" id="GO:0045893">
    <property type="term" value="P:positive regulation of DNA-templated transcription"/>
    <property type="evidence" value="ECO:0007669"/>
    <property type="project" value="InterPro"/>
</dbReference>
<dbReference type="PROSITE" id="PS50252">
    <property type="entry name" value="TBOX_3"/>
    <property type="match status" value="1"/>
</dbReference>
<evidence type="ECO:0000256" key="4">
    <source>
        <dbReference type="ARBA" id="ARBA00023242"/>
    </source>
</evidence>
<keyword evidence="3" id="KW-0804">Transcription</keyword>
<feature type="domain" description="T-box" evidence="6">
    <location>
        <begin position="124"/>
        <end position="262"/>
    </location>
</feature>
<organism evidence="7 8">
    <name type="scientific">Caenorhabditis briggsae</name>
    <dbReference type="NCBI Taxonomy" id="6238"/>
    <lineage>
        <taxon>Eukaryota</taxon>
        <taxon>Metazoa</taxon>
        <taxon>Ecdysozoa</taxon>
        <taxon>Nematoda</taxon>
        <taxon>Chromadorea</taxon>
        <taxon>Rhabditida</taxon>
        <taxon>Rhabditina</taxon>
        <taxon>Rhabditomorpha</taxon>
        <taxon>Rhabditoidea</taxon>
        <taxon>Rhabditidae</taxon>
        <taxon>Peloderinae</taxon>
        <taxon>Caenorhabditis</taxon>
    </lineage>
</organism>
<dbReference type="EMBL" id="CP090893">
    <property type="protein sequence ID" value="ULT98340.1"/>
    <property type="molecule type" value="Genomic_DNA"/>
</dbReference>
<dbReference type="Proteomes" id="UP000827892">
    <property type="component" value="Chromosome III"/>
</dbReference>
<dbReference type="GO" id="GO:0003677">
    <property type="term" value="F:DNA binding"/>
    <property type="evidence" value="ECO:0007669"/>
    <property type="project" value="UniProtKB-UniRule"/>
</dbReference>
<keyword evidence="4 5" id="KW-0539">Nucleus</keyword>
<dbReference type="AlphaFoldDB" id="A0AAE9IL40"/>
<comment type="subcellular location">
    <subcellularLocation>
        <location evidence="5">Nucleus</location>
    </subcellularLocation>
</comment>
<evidence type="ECO:0000256" key="5">
    <source>
        <dbReference type="PROSITE-ProRule" id="PRU00201"/>
    </source>
</evidence>
<gene>
    <name evidence="7" type="ORF">L3Y34_000020</name>
</gene>
<name>A0AAE9IL40_CAEBR</name>
<sequence>MSHSATSRSFNTFHRSFDSNGYSLFDIEEKKPPSKLPIVEIVAEPFVPGATNMGYYRNSGFSHPAQVSDLTRVINYFEMNKEYIYKTNEEHRDIEVISLHDQQLNGQQVIRWDGTLTKSTYLYEFQVTGLHKSATYAVGLRFNSDPHYFYDYDTDEKLLVPCIPEPKKTSTMEIRQGYMMGEMLMKNNIDFNGIQFSGCFSAMATRKGDNVILMNQHRMWTPVLSIYILNQMGKIILLNEYQFPNLSFVSRNPTEYYQFKELPPISKESEKIINEIDWKREEDIERRNRLSRSFNHLNLPVPPEVHDYKKEEKIAERRAKYRMGLVNAIRTEQQSFYGRYSNDKVQEGMDQEELQ</sequence>
<reference evidence="7 8" key="1">
    <citation type="submission" date="2022-05" db="EMBL/GenBank/DDBJ databases">
        <title>Chromosome-level reference genomes for two strains of Caenorhabditis briggsae: an improved platform for comparative genomics.</title>
        <authorList>
            <person name="Stevens L."/>
            <person name="Andersen E.C."/>
        </authorList>
    </citation>
    <scope>NUCLEOTIDE SEQUENCE [LARGE SCALE GENOMIC DNA]</scope>
    <source>
        <strain evidence="7">QX1410_ONT</strain>
        <tissue evidence="7">Whole-organism</tissue>
    </source>
</reference>
<evidence type="ECO:0000259" key="6">
    <source>
        <dbReference type="PROSITE" id="PS50252"/>
    </source>
</evidence>
<accession>A0AAE9IL40</accession>
<protein>
    <recommendedName>
        <fullName evidence="6">T-box domain-containing protein</fullName>
    </recommendedName>
</protein>
<dbReference type="InterPro" id="IPR046360">
    <property type="entry name" value="T-box_DNA-bd"/>
</dbReference>
<evidence type="ECO:0000256" key="2">
    <source>
        <dbReference type="ARBA" id="ARBA00023125"/>
    </source>
</evidence>
<dbReference type="GO" id="GO:0003700">
    <property type="term" value="F:DNA-binding transcription factor activity"/>
    <property type="evidence" value="ECO:0007669"/>
    <property type="project" value="InterPro"/>
</dbReference>
<evidence type="ECO:0000313" key="7">
    <source>
        <dbReference type="EMBL" id="ULT98340.1"/>
    </source>
</evidence>
<evidence type="ECO:0000313" key="8">
    <source>
        <dbReference type="Proteomes" id="UP000827892"/>
    </source>
</evidence>
<dbReference type="InterPro" id="IPR008967">
    <property type="entry name" value="p53-like_TF_DNA-bd_sf"/>
</dbReference>